<accession>A0A409X352</accession>
<evidence type="ECO:0000313" key="1">
    <source>
        <dbReference type="EMBL" id="PPQ85188.1"/>
    </source>
</evidence>
<evidence type="ECO:0000313" key="2">
    <source>
        <dbReference type="Proteomes" id="UP000283269"/>
    </source>
</evidence>
<comment type="caution">
    <text evidence="1">The sequence shown here is derived from an EMBL/GenBank/DDBJ whole genome shotgun (WGS) entry which is preliminary data.</text>
</comment>
<gene>
    <name evidence="1" type="ORF">CVT25_004195</name>
</gene>
<proteinExistence type="predicted"/>
<name>A0A409X352_PSICY</name>
<dbReference type="InParanoid" id="A0A409X352"/>
<protein>
    <submittedName>
        <fullName evidence="1">Uncharacterized protein</fullName>
    </submittedName>
</protein>
<reference evidence="1 2" key="1">
    <citation type="journal article" date="2018" name="Evol. Lett.">
        <title>Horizontal gene cluster transfer increased hallucinogenic mushroom diversity.</title>
        <authorList>
            <person name="Reynolds H.T."/>
            <person name="Vijayakumar V."/>
            <person name="Gluck-Thaler E."/>
            <person name="Korotkin H.B."/>
            <person name="Matheny P.B."/>
            <person name="Slot J.C."/>
        </authorList>
    </citation>
    <scope>NUCLEOTIDE SEQUENCE [LARGE SCALE GENOMIC DNA]</scope>
    <source>
        <strain evidence="1 2">2631</strain>
    </source>
</reference>
<sequence length="117" mass="12926">MTLAKVRTTPVIIRFSSTGGDTAWRFYGDRVSSEVGQAMSTEYEIDRSLIYQQKNLVALVGVERILISNEPTRIQPDLATVLADRDGLRADTKRVGNVDIVHAEVVFMDAQCPASIV</sequence>
<organism evidence="1 2">
    <name type="scientific">Psilocybe cyanescens</name>
    <dbReference type="NCBI Taxonomy" id="93625"/>
    <lineage>
        <taxon>Eukaryota</taxon>
        <taxon>Fungi</taxon>
        <taxon>Dikarya</taxon>
        <taxon>Basidiomycota</taxon>
        <taxon>Agaricomycotina</taxon>
        <taxon>Agaricomycetes</taxon>
        <taxon>Agaricomycetidae</taxon>
        <taxon>Agaricales</taxon>
        <taxon>Agaricineae</taxon>
        <taxon>Strophariaceae</taxon>
        <taxon>Psilocybe</taxon>
    </lineage>
</organism>
<dbReference type="EMBL" id="NHYD01002743">
    <property type="protein sequence ID" value="PPQ85188.1"/>
    <property type="molecule type" value="Genomic_DNA"/>
</dbReference>
<dbReference type="Proteomes" id="UP000283269">
    <property type="component" value="Unassembled WGS sequence"/>
</dbReference>
<dbReference type="AlphaFoldDB" id="A0A409X352"/>
<keyword evidence="2" id="KW-1185">Reference proteome</keyword>